<evidence type="ECO:0000256" key="1">
    <source>
        <dbReference type="ARBA" id="ARBA00007637"/>
    </source>
</evidence>
<dbReference type="InterPro" id="IPR001509">
    <property type="entry name" value="Epimerase_deHydtase"/>
</dbReference>
<dbReference type="Proteomes" id="UP000178395">
    <property type="component" value="Unassembled WGS sequence"/>
</dbReference>
<name>A0A1F5BXR5_9BACT</name>
<protein>
    <recommendedName>
        <fullName evidence="2">NAD-dependent epimerase/dehydratase domain-containing protein</fullName>
    </recommendedName>
</protein>
<dbReference type="Gene3D" id="3.40.50.720">
    <property type="entry name" value="NAD(P)-binding Rossmann-like Domain"/>
    <property type="match status" value="1"/>
</dbReference>
<dbReference type="Pfam" id="PF01370">
    <property type="entry name" value="Epimerase"/>
    <property type="match status" value="1"/>
</dbReference>
<organism evidence="3 4">
    <name type="scientific">Candidatus Azambacteria bacterium RIFCSPHIGHO2_01_46_10</name>
    <dbReference type="NCBI Taxonomy" id="1797293"/>
    <lineage>
        <taxon>Bacteria</taxon>
        <taxon>Candidatus Azamiibacteriota</taxon>
    </lineage>
</organism>
<dbReference type="EMBL" id="MEYJ01000040">
    <property type="protein sequence ID" value="OGD35390.1"/>
    <property type="molecule type" value="Genomic_DNA"/>
</dbReference>
<dbReference type="InterPro" id="IPR036291">
    <property type="entry name" value="NAD(P)-bd_dom_sf"/>
</dbReference>
<dbReference type="Gene3D" id="3.90.25.10">
    <property type="entry name" value="UDP-galactose 4-epimerase, domain 1"/>
    <property type="match status" value="1"/>
</dbReference>
<comment type="caution">
    <text evidence="3">The sequence shown here is derived from an EMBL/GenBank/DDBJ whole genome shotgun (WGS) entry which is preliminary data.</text>
</comment>
<feature type="domain" description="NAD-dependent epimerase/dehydratase" evidence="2">
    <location>
        <begin position="4"/>
        <end position="237"/>
    </location>
</feature>
<comment type="similarity">
    <text evidence="1">Belongs to the NAD(P)-dependent epimerase/dehydratase family.</text>
</comment>
<gene>
    <name evidence="3" type="ORF">A2W39_01710</name>
</gene>
<accession>A0A1F5BXR5</accession>
<dbReference type="SUPFAM" id="SSF51735">
    <property type="entry name" value="NAD(P)-binding Rossmann-fold domains"/>
    <property type="match status" value="1"/>
</dbReference>
<evidence type="ECO:0000313" key="4">
    <source>
        <dbReference type="Proteomes" id="UP000178395"/>
    </source>
</evidence>
<dbReference type="AlphaFoldDB" id="A0A1F5BXR5"/>
<evidence type="ECO:0000259" key="2">
    <source>
        <dbReference type="Pfam" id="PF01370"/>
    </source>
</evidence>
<dbReference type="PANTHER" id="PTHR43000">
    <property type="entry name" value="DTDP-D-GLUCOSE 4,6-DEHYDRATASE-RELATED"/>
    <property type="match status" value="1"/>
</dbReference>
<evidence type="ECO:0000313" key="3">
    <source>
        <dbReference type="EMBL" id="OGD35390.1"/>
    </source>
</evidence>
<sequence>MNLLVTGGAGFIGSHLVDELIKQGHKIKIIDNLSTGRKEYLNPGAEFFESDIRDFEKIRPVFDGVEMVFHLAAQARIQPSIANPRESNGNNIDGTLNVLVAARDAGVKKVIYSASSSAYGLSPKLPLTEDMPADCLSPYSLQKYVGELYMKLFYRLYKLNTVCLRYFNVYGPRQPLEGAYATVIGIFLRQKAKGEPLTIVGDGEQTRDFTYVGDIVRANILASENPKAGGGEVINIGSGKNYSINQIAAFIDNPTVNIPPRDGEARDTLADIAKAKELLGWEPRVHIEEGIKNCRA</sequence>
<reference evidence="3 4" key="1">
    <citation type="journal article" date="2016" name="Nat. Commun.">
        <title>Thousands of microbial genomes shed light on interconnected biogeochemical processes in an aquifer system.</title>
        <authorList>
            <person name="Anantharaman K."/>
            <person name="Brown C.T."/>
            <person name="Hug L.A."/>
            <person name="Sharon I."/>
            <person name="Castelle C.J."/>
            <person name="Probst A.J."/>
            <person name="Thomas B.C."/>
            <person name="Singh A."/>
            <person name="Wilkins M.J."/>
            <person name="Karaoz U."/>
            <person name="Brodie E.L."/>
            <person name="Williams K.H."/>
            <person name="Hubbard S.S."/>
            <person name="Banfield J.F."/>
        </authorList>
    </citation>
    <scope>NUCLEOTIDE SEQUENCE [LARGE SCALE GENOMIC DNA]</scope>
</reference>
<dbReference type="CDD" id="cd05256">
    <property type="entry name" value="UDP_AE_SDR_e"/>
    <property type="match status" value="1"/>
</dbReference>
<proteinExistence type="inferred from homology"/>